<sequence length="61" mass="6588">MQPEDMILVSVDDHLVEPPNLFDGRLPPKYADAAPRVIRRPAGSERTAGATLGTMSAKLDV</sequence>
<organism evidence="2 3">
    <name type="scientific">Mycobacterium paraffinicum</name>
    <dbReference type="NCBI Taxonomy" id="53378"/>
    <lineage>
        <taxon>Bacteria</taxon>
        <taxon>Bacillati</taxon>
        <taxon>Actinomycetota</taxon>
        <taxon>Actinomycetes</taxon>
        <taxon>Mycobacteriales</taxon>
        <taxon>Mycobacteriaceae</taxon>
        <taxon>Mycobacterium</taxon>
    </lineage>
</organism>
<comment type="caution">
    <text evidence="2">The sequence shown here is derived from an EMBL/GenBank/DDBJ whole genome shotgun (WGS) entry which is preliminary data.</text>
</comment>
<evidence type="ECO:0000256" key="1">
    <source>
        <dbReference type="SAM" id="MobiDB-lite"/>
    </source>
</evidence>
<evidence type="ECO:0000313" key="2">
    <source>
        <dbReference type="EMBL" id="OJZ74342.1"/>
    </source>
</evidence>
<dbReference type="EMBL" id="MPNT01000006">
    <property type="protein sequence ID" value="OJZ74342.1"/>
    <property type="molecule type" value="Genomic_DNA"/>
</dbReference>
<protein>
    <recommendedName>
        <fullName evidence="4">Amidohydrolase</fullName>
    </recommendedName>
</protein>
<evidence type="ECO:0008006" key="4">
    <source>
        <dbReference type="Google" id="ProtNLM"/>
    </source>
</evidence>
<dbReference type="Gene3D" id="3.20.20.140">
    <property type="entry name" value="Metal-dependent hydrolases"/>
    <property type="match status" value="1"/>
</dbReference>
<proteinExistence type="predicted"/>
<dbReference type="Proteomes" id="UP000186438">
    <property type="component" value="Unassembled WGS sequence"/>
</dbReference>
<gene>
    <name evidence="2" type="ORF">BRW65_08675</name>
</gene>
<reference evidence="2 3" key="1">
    <citation type="submission" date="2016-11" db="EMBL/GenBank/DDBJ databases">
        <title>Genome sequences of unsequenced Mycobacteria.</title>
        <authorList>
            <person name="Greninger A.L."/>
            <person name="Fang F."/>
            <person name="Jerome K.R."/>
        </authorList>
    </citation>
    <scope>NUCLEOTIDE SEQUENCE [LARGE SCALE GENOMIC DNA]</scope>
    <source>
        <strain evidence="2 3">M11</strain>
    </source>
</reference>
<dbReference type="STRING" id="53378.BRW65_08675"/>
<keyword evidence="3" id="KW-1185">Reference proteome</keyword>
<name>A0A1Q4HXB4_9MYCO</name>
<accession>A0A1Q4HXB4</accession>
<dbReference type="AlphaFoldDB" id="A0A1Q4HXB4"/>
<evidence type="ECO:0000313" key="3">
    <source>
        <dbReference type="Proteomes" id="UP000186438"/>
    </source>
</evidence>
<feature type="region of interest" description="Disordered" evidence="1">
    <location>
        <begin position="41"/>
        <end position="61"/>
    </location>
</feature>